<comment type="cofactor">
    <cofactor evidence="1 7">
        <name>FAD</name>
        <dbReference type="ChEBI" id="CHEBI:57692"/>
    </cofactor>
</comment>
<dbReference type="STRING" id="1121416.SAMN02745220_04059"/>
<dbReference type="SUPFAM" id="SSF56645">
    <property type="entry name" value="Acyl-CoA dehydrogenase NM domain-like"/>
    <property type="match status" value="1"/>
</dbReference>
<dbReference type="GO" id="GO:0003995">
    <property type="term" value="F:acyl-CoA dehydrogenase activity"/>
    <property type="evidence" value="ECO:0007669"/>
    <property type="project" value="InterPro"/>
</dbReference>
<dbReference type="OrthoDB" id="9765339at2"/>
<keyword evidence="6 7" id="KW-0560">Oxidoreductase</keyword>
<name>A0A1M7YG40_9BACT</name>
<dbReference type="PANTHER" id="PTHR43884:SF12">
    <property type="entry name" value="ISOVALERYL-COA DEHYDROGENASE, MITOCHONDRIAL-RELATED"/>
    <property type="match status" value="1"/>
</dbReference>
<dbReference type="InterPro" id="IPR046373">
    <property type="entry name" value="Acyl-CoA_Oxase/DH_mid-dom_sf"/>
</dbReference>
<evidence type="ECO:0000256" key="1">
    <source>
        <dbReference type="ARBA" id="ARBA00001974"/>
    </source>
</evidence>
<organism evidence="11 12">
    <name type="scientific">Desulfopila aestuarii DSM 18488</name>
    <dbReference type="NCBI Taxonomy" id="1121416"/>
    <lineage>
        <taxon>Bacteria</taxon>
        <taxon>Pseudomonadati</taxon>
        <taxon>Thermodesulfobacteriota</taxon>
        <taxon>Desulfobulbia</taxon>
        <taxon>Desulfobulbales</taxon>
        <taxon>Desulfocapsaceae</taxon>
        <taxon>Desulfopila</taxon>
    </lineage>
</organism>
<evidence type="ECO:0000256" key="4">
    <source>
        <dbReference type="ARBA" id="ARBA00022630"/>
    </source>
</evidence>
<dbReference type="Gene3D" id="1.20.140.10">
    <property type="entry name" value="Butyryl-CoA Dehydrogenase, subunit A, domain 3"/>
    <property type="match status" value="1"/>
</dbReference>
<dbReference type="GO" id="GO:0050660">
    <property type="term" value="F:flavin adenine dinucleotide binding"/>
    <property type="evidence" value="ECO:0007669"/>
    <property type="project" value="InterPro"/>
</dbReference>
<evidence type="ECO:0000259" key="8">
    <source>
        <dbReference type="Pfam" id="PF00441"/>
    </source>
</evidence>
<dbReference type="Pfam" id="PF00441">
    <property type="entry name" value="Acyl-CoA_dh_1"/>
    <property type="match status" value="1"/>
</dbReference>
<comment type="similarity">
    <text evidence="2 7">Belongs to the acyl-CoA dehydrogenase family.</text>
</comment>
<evidence type="ECO:0000256" key="5">
    <source>
        <dbReference type="ARBA" id="ARBA00022827"/>
    </source>
</evidence>
<dbReference type="FunFam" id="2.40.110.10:FF:000002">
    <property type="entry name" value="Acyl-CoA dehydrogenase fadE12"/>
    <property type="match status" value="1"/>
</dbReference>
<dbReference type="InterPro" id="IPR006089">
    <property type="entry name" value="Acyl-CoA_DH_CS"/>
</dbReference>
<dbReference type="InterPro" id="IPR036250">
    <property type="entry name" value="AcylCo_DH-like_C"/>
</dbReference>
<dbReference type="InterPro" id="IPR009075">
    <property type="entry name" value="AcylCo_DH/oxidase_C"/>
</dbReference>
<gene>
    <name evidence="11" type="ORF">SAMN02745220_04059</name>
</gene>
<dbReference type="InterPro" id="IPR006091">
    <property type="entry name" value="Acyl-CoA_Oxase/DH_mid-dom"/>
</dbReference>
<dbReference type="PANTHER" id="PTHR43884">
    <property type="entry name" value="ACYL-COA DEHYDROGENASE"/>
    <property type="match status" value="1"/>
</dbReference>
<accession>A0A1M7YG40</accession>
<dbReference type="Pfam" id="PF02771">
    <property type="entry name" value="Acyl-CoA_dh_N"/>
    <property type="match status" value="1"/>
</dbReference>
<dbReference type="RefSeq" id="WP_084554272.1">
    <property type="nucleotide sequence ID" value="NZ_FRFE01000026.1"/>
</dbReference>
<feature type="domain" description="Acyl-CoA dehydrogenase/oxidase C-terminal" evidence="8">
    <location>
        <begin position="227"/>
        <end position="375"/>
    </location>
</feature>
<keyword evidence="12" id="KW-1185">Reference proteome</keyword>
<dbReference type="InterPro" id="IPR009100">
    <property type="entry name" value="AcylCoA_DH/oxidase_NM_dom_sf"/>
</dbReference>
<evidence type="ECO:0000256" key="3">
    <source>
        <dbReference type="ARBA" id="ARBA00011881"/>
    </source>
</evidence>
<protein>
    <recommendedName>
        <fullName evidence="13">Acyl-CoA dehydrogenase</fullName>
    </recommendedName>
</protein>
<evidence type="ECO:0000313" key="12">
    <source>
        <dbReference type="Proteomes" id="UP000184603"/>
    </source>
</evidence>
<evidence type="ECO:0000259" key="10">
    <source>
        <dbReference type="Pfam" id="PF02771"/>
    </source>
</evidence>
<reference evidence="11 12" key="1">
    <citation type="submission" date="2016-12" db="EMBL/GenBank/DDBJ databases">
        <authorList>
            <person name="Song W.-J."/>
            <person name="Kurnit D.M."/>
        </authorList>
    </citation>
    <scope>NUCLEOTIDE SEQUENCE [LARGE SCALE GENOMIC DNA]</scope>
    <source>
        <strain evidence="11 12">DSM 18488</strain>
    </source>
</reference>
<dbReference type="Gene3D" id="2.40.110.10">
    <property type="entry name" value="Butyryl-CoA Dehydrogenase, subunit A, domain 2"/>
    <property type="match status" value="1"/>
</dbReference>
<evidence type="ECO:0000256" key="2">
    <source>
        <dbReference type="ARBA" id="ARBA00009347"/>
    </source>
</evidence>
<evidence type="ECO:0000259" key="9">
    <source>
        <dbReference type="Pfam" id="PF02770"/>
    </source>
</evidence>
<sequence length="378" mass="40649">MIDFTFTEEQEMFRKAAREFAETQVAPYVAEMEKTAKVPAGLVKALGEAEMMAITIPENYGGLGLGYTARLIALEEISRVSVATAMMLQVFALGIEPIILFGTEEQKQKYLPGLATGERLGTAAVTEATGGSDPTGIRTTYRKDGDDYIVNGRKCFITNAHIADTLTILAKSEDDPKAFCAFIVEKGMEGFRATHEEHKVGMRGCNTGELSFEDLRIPKENLLGEEGKGLKVTMAAIGDVGRGGMVGCALGLQAACLAESVKFANERILYGKPISKLATIQSKIAEMRIDLEAGRLLGYRAAAQHDATGRASNEFAVAKYFTTEAAQKAAKIAVDIHGGYGCMEEYAVSKYLRDAAVVGPSAGTSEIMKVIIARWTLG</sequence>
<comment type="subunit">
    <text evidence="3">Homotetramer.</text>
</comment>
<dbReference type="Gene3D" id="1.10.540.10">
    <property type="entry name" value="Acyl-CoA dehydrogenase/oxidase, N-terminal domain"/>
    <property type="match status" value="1"/>
</dbReference>
<feature type="domain" description="Acyl-CoA oxidase/dehydrogenase middle" evidence="9">
    <location>
        <begin position="123"/>
        <end position="214"/>
    </location>
</feature>
<dbReference type="Pfam" id="PF02770">
    <property type="entry name" value="Acyl-CoA_dh_M"/>
    <property type="match status" value="1"/>
</dbReference>
<dbReference type="InterPro" id="IPR013786">
    <property type="entry name" value="AcylCoA_DH/ox_N"/>
</dbReference>
<dbReference type="InterPro" id="IPR037069">
    <property type="entry name" value="AcylCoA_DH/ox_N_sf"/>
</dbReference>
<dbReference type="FunFam" id="1.10.540.10:FF:000002">
    <property type="entry name" value="Acyl-CoA dehydrogenase FadE19"/>
    <property type="match status" value="1"/>
</dbReference>
<dbReference type="SUPFAM" id="SSF47203">
    <property type="entry name" value="Acyl-CoA dehydrogenase C-terminal domain-like"/>
    <property type="match status" value="1"/>
</dbReference>
<proteinExistence type="inferred from homology"/>
<dbReference type="AlphaFoldDB" id="A0A1M7YG40"/>
<feature type="domain" description="Acyl-CoA dehydrogenase/oxidase N-terminal" evidence="10">
    <location>
        <begin position="7"/>
        <end position="118"/>
    </location>
</feature>
<evidence type="ECO:0000256" key="6">
    <source>
        <dbReference type="ARBA" id="ARBA00023002"/>
    </source>
</evidence>
<evidence type="ECO:0000313" key="11">
    <source>
        <dbReference type="EMBL" id="SHO51546.1"/>
    </source>
</evidence>
<evidence type="ECO:0008006" key="13">
    <source>
        <dbReference type="Google" id="ProtNLM"/>
    </source>
</evidence>
<evidence type="ECO:0000256" key="7">
    <source>
        <dbReference type="RuleBase" id="RU362125"/>
    </source>
</evidence>
<keyword evidence="4 7" id="KW-0285">Flavoprotein</keyword>
<dbReference type="PROSITE" id="PS00072">
    <property type="entry name" value="ACYL_COA_DH_1"/>
    <property type="match status" value="1"/>
</dbReference>
<dbReference type="EMBL" id="FRFE01000026">
    <property type="protein sequence ID" value="SHO51546.1"/>
    <property type="molecule type" value="Genomic_DNA"/>
</dbReference>
<dbReference type="Proteomes" id="UP000184603">
    <property type="component" value="Unassembled WGS sequence"/>
</dbReference>
<dbReference type="PIRSF" id="PIRSF016578">
    <property type="entry name" value="HsaA"/>
    <property type="match status" value="1"/>
</dbReference>
<keyword evidence="5 7" id="KW-0274">FAD</keyword>